<dbReference type="GO" id="GO:0005886">
    <property type="term" value="C:plasma membrane"/>
    <property type="evidence" value="ECO:0007669"/>
    <property type="project" value="UniProtKB-SubCell"/>
</dbReference>
<evidence type="ECO:0000256" key="3">
    <source>
        <dbReference type="ARBA" id="ARBA00022475"/>
    </source>
</evidence>
<dbReference type="GO" id="GO:0015031">
    <property type="term" value="P:protein transport"/>
    <property type="evidence" value="ECO:0007669"/>
    <property type="project" value="UniProtKB-KW"/>
</dbReference>
<evidence type="ECO:0000256" key="1">
    <source>
        <dbReference type="ARBA" id="ARBA00004162"/>
    </source>
</evidence>
<comment type="caution">
    <text evidence="9">The sequence shown here is derived from an EMBL/GenBank/DDBJ whole genome shotgun (WGS) entry which is preliminary data.</text>
</comment>
<sequence length="162" mass="17323">MAMSVGPGGGDDKPLSDINTTPLVDVMLVLLIIFLIAVPVVVQTVELQLPKVAFEPTTTKPENVSLSVTTGSDGSCAVFWNMTKVDSSDLLNRAVAKLESDIKKAGGVENMTPEDMPEVHIRGDINTPYRCIGGTIYTMQRAGFPKVGFISEPEPGTTTTRL</sequence>
<accession>A0A418YUJ1</accession>
<keyword evidence="7" id="KW-0813">Transport</keyword>
<evidence type="ECO:0000256" key="8">
    <source>
        <dbReference type="SAM" id="Phobius"/>
    </source>
</evidence>
<evidence type="ECO:0000256" key="2">
    <source>
        <dbReference type="ARBA" id="ARBA00005811"/>
    </source>
</evidence>
<dbReference type="PANTHER" id="PTHR30558">
    <property type="entry name" value="EXBD MEMBRANE COMPONENT OF PMF-DRIVEN MACROMOLECULE IMPORT SYSTEM"/>
    <property type="match status" value="1"/>
</dbReference>
<dbReference type="InterPro" id="IPR003400">
    <property type="entry name" value="ExbD"/>
</dbReference>
<dbReference type="Pfam" id="PF02472">
    <property type="entry name" value="ExbD"/>
    <property type="match status" value="1"/>
</dbReference>
<evidence type="ECO:0000256" key="5">
    <source>
        <dbReference type="ARBA" id="ARBA00022989"/>
    </source>
</evidence>
<comment type="subcellular location">
    <subcellularLocation>
        <location evidence="1">Cell membrane</location>
        <topology evidence="1">Single-pass membrane protein</topology>
    </subcellularLocation>
    <subcellularLocation>
        <location evidence="7">Cell membrane</location>
        <topology evidence="7">Single-pass type II membrane protein</topology>
    </subcellularLocation>
</comment>
<keyword evidence="3" id="KW-1003">Cell membrane</keyword>
<dbReference type="EMBL" id="QVRA01000005">
    <property type="protein sequence ID" value="RJG55825.1"/>
    <property type="molecule type" value="Genomic_DNA"/>
</dbReference>
<gene>
    <name evidence="9" type="ORF">D0Z70_07205</name>
</gene>
<name>A0A418YUJ1_9SPHN</name>
<reference evidence="9 10" key="1">
    <citation type="submission" date="2018-08" db="EMBL/GenBank/DDBJ databases">
        <title>Sphingobium sp. EO9.</title>
        <authorList>
            <person name="Park Y."/>
            <person name="Kim K.H."/>
            <person name="Jeon C.O."/>
        </authorList>
    </citation>
    <scope>NUCLEOTIDE SEQUENCE [LARGE SCALE GENOMIC DNA]</scope>
    <source>
        <strain evidence="9 10">EO9</strain>
    </source>
</reference>
<keyword evidence="5 8" id="KW-1133">Transmembrane helix</keyword>
<dbReference type="Proteomes" id="UP000283469">
    <property type="component" value="Unassembled WGS sequence"/>
</dbReference>
<dbReference type="GO" id="GO:0022857">
    <property type="term" value="F:transmembrane transporter activity"/>
    <property type="evidence" value="ECO:0007669"/>
    <property type="project" value="InterPro"/>
</dbReference>
<keyword evidence="10" id="KW-1185">Reference proteome</keyword>
<comment type="similarity">
    <text evidence="2 7">Belongs to the ExbD/TolR family.</text>
</comment>
<keyword evidence="7" id="KW-0653">Protein transport</keyword>
<dbReference type="AlphaFoldDB" id="A0A418YUJ1"/>
<evidence type="ECO:0000313" key="10">
    <source>
        <dbReference type="Proteomes" id="UP000283469"/>
    </source>
</evidence>
<dbReference type="Gene3D" id="3.30.420.270">
    <property type="match status" value="1"/>
</dbReference>
<feature type="transmembrane region" description="Helical" evidence="8">
    <location>
        <begin position="20"/>
        <end position="42"/>
    </location>
</feature>
<organism evidence="9 10">
    <name type="scientific">Sphingobium terrigena</name>
    <dbReference type="NCBI Taxonomy" id="2304063"/>
    <lineage>
        <taxon>Bacteria</taxon>
        <taxon>Pseudomonadati</taxon>
        <taxon>Pseudomonadota</taxon>
        <taxon>Alphaproteobacteria</taxon>
        <taxon>Sphingomonadales</taxon>
        <taxon>Sphingomonadaceae</taxon>
        <taxon>Sphingobium</taxon>
    </lineage>
</organism>
<evidence type="ECO:0000256" key="4">
    <source>
        <dbReference type="ARBA" id="ARBA00022692"/>
    </source>
</evidence>
<evidence type="ECO:0000256" key="7">
    <source>
        <dbReference type="RuleBase" id="RU003879"/>
    </source>
</evidence>
<dbReference type="OrthoDB" id="9798629at2"/>
<evidence type="ECO:0000256" key="6">
    <source>
        <dbReference type="ARBA" id="ARBA00023136"/>
    </source>
</evidence>
<proteinExistence type="inferred from homology"/>
<evidence type="ECO:0000313" key="9">
    <source>
        <dbReference type="EMBL" id="RJG55825.1"/>
    </source>
</evidence>
<keyword evidence="4 7" id="KW-0812">Transmembrane</keyword>
<protein>
    <submittedName>
        <fullName evidence="9">Biopolymer transporter ExbD</fullName>
    </submittedName>
</protein>
<dbReference type="PANTHER" id="PTHR30558:SF7">
    <property type="entry name" value="TOL-PAL SYSTEM PROTEIN TOLR"/>
    <property type="match status" value="1"/>
</dbReference>
<keyword evidence="6 8" id="KW-0472">Membrane</keyword>
<dbReference type="RefSeq" id="WP_119744855.1">
    <property type="nucleotide sequence ID" value="NZ_QVRA01000005.1"/>
</dbReference>